<proteinExistence type="predicted"/>
<evidence type="ECO:0000313" key="2">
    <source>
        <dbReference type="EMBL" id="RSL18573.1"/>
    </source>
</evidence>
<dbReference type="Proteomes" id="UP000269669">
    <property type="component" value="Unassembled WGS sequence"/>
</dbReference>
<dbReference type="RefSeq" id="WP_125486920.1">
    <property type="nucleotide sequence ID" value="NZ_RSDW01000001.1"/>
</dbReference>
<feature type="transmembrane region" description="Helical" evidence="1">
    <location>
        <begin position="200"/>
        <end position="218"/>
    </location>
</feature>
<feature type="transmembrane region" description="Helical" evidence="1">
    <location>
        <begin position="6"/>
        <end position="29"/>
    </location>
</feature>
<feature type="transmembrane region" description="Helical" evidence="1">
    <location>
        <begin position="50"/>
        <end position="68"/>
    </location>
</feature>
<comment type="caution">
    <text evidence="2">The sequence shown here is derived from an EMBL/GenBank/DDBJ whole genome shotgun (WGS) entry which is preliminary data.</text>
</comment>
<feature type="transmembrane region" description="Helical" evidence="1">
    <location>
        <begin position="169"/>
        <end position="193"/>
    </location>
</feature>
<dbReference type="OrthoDB" id="112303at2"/>
<sequence length="227" mass="23683">MTPPLIFRALLGLLMTVAVPASLAAFVLAGMKLRNEGGVNYQASGGFLKWLFWGALLLTLPGVSTWLVQESVPGAGQLALGGPSTPYTNGLNHVVNDFVDDVLVSHIVPVLAAALVFKALLDLSQGVNPLASIVTAMFLLGIQGIYKVATGSWLTSGAYSTTDFLMGAFNYVAGTISPMVGGLAISAGILAFVQHKQWKVFVASGIGFLSVSGLWALVKSWTGVTLT</sequence>
<keyword evidence="1" id="KW-0472">Membrane</keyword>
<name>A0A3R9PV60_9BACT</name>
<accession>A0A3R9PV60</accession>
<reference evidence="2 3" key="1">
    <citation type="submission" date="2018-12" db="EMBL/GenBank/DDBJ databases">
        <title>Sequencing of bacterial isolates from soil warming experiment in Harvard Forest, Massachusetts, USA.</title>
        <authorList>
            <person name="Deangelis K."/>
        </authorList>
    </citation>
    <scope>NUCLEOTIDE SEQUENCE [LARGE SCALE GENOMIC DNA]</scope>
    <source>
        <strain evidence="2 3">EB153</strain>
    </source>
</reference>
<gene>
    <name evidence="2" type="ORF">EDE15_4163</name>
</gene>
<dbReference type="AlphaFoldDB" id="A0A3R9PV60"/>
<keyword evidence="3" id="KW-1185">Reference proteome</keyword>
<feature type="transmembrane region" description="Helical" evidence="1">
    <location>
        <begin position="102"/>
        <end position="121"/>
    </location>
</feature>
<feature type="transmembrane region" description="Helical" evidence="1">
    <location>
        <begin position="130"/>
        <end position="149"/>
    </location>
</feature>
<organism evidence="2 3">
    <name type="scientific">Edaphobacter aggregans</name>
    <dbReference type="NCBI Taxonomy" id="570835"/>
    <lineage>
        <taxon>Bacteria</taxon>
        <taxon>Pseudomonadati</taxon>
        <taxon>Acidobacteriota</taxon>
        <taxon>Terriglobia</taxon>
        <taxon>Terriglobales</taxon>
        <taxon>Acidobacteriaceae</taxon>
        <taxon>Edaphobacter</taxon>
    </lineage>
</organism>
<evidence type="ECO:0000256" key="1">
    <source>
        <dbReference type="SAM" id="Phobius"/>
    </source>
</evidence>
<keyword evidence="1" id="KW-1133">Transmembrane helix</keyword>
<protein>
    <submittedName>
        <fullName evidence="2">Uncharacterized protein</fullName>
    </submittedName>
</protein>
<evidence type="ECO:0000313" key="3">
    <source>
        <dbReference type="Proteomes" id="UP000269669"/>
    </source>
</evidence>
<keyword evidence="1" id="KW-0812">Transmembrane</keyword>
<dbReference type="EMBL" id="RSDW01000001">
    <property type="protein sequence ID" value="RSL18573.1"/>
    <property type="molecule type" value="Genomic_DNA"/>
</dbReference>